<proteinExistence type="predicted"/>
<protein>
    <submittedName>
        <fullName evidence="2">Acetyltransferase (GNAT) family protein</fullName>
    </submittedName>
</protein>
<dbReference type="EMBL" id="FPKU01000001">
    <property type="protein sequence ID" value="SFZ82077.1"/>
    <property type="molecule type" value="Genomic_DNA"/>
</dbReference>
<dbReference type="Proteomes" id="UP000183447">
    <property type="component" value="Unassembled WGS sequence"/>
</dbReference>
<dbReference type="AlphaFoldDB" id="A0A1K2HUR5"/>
<feature type="domain" description="N-acetyltransferase" evidence="1">
    <location>
        <begin position="1"/>
        <end position="138"/>
    </location>
</feature>
<reference evidence="2 3" key="1">
    <citation type="submission" date="2016-11" db="EMBL/GenBank/DDBJ databases">
        <authorList>
            <person name="Jaros S."/>
            <person name="Januszkiewicz K."/>
            <person name="Wedrychowicz H."/>
        </authorList>
    </citation>
    <scope>NUCLEOTIDE SEQUENCE [LARGE SCALE GENOMIC DNA]</scope>
    <source>
        <strain evidence="2 3">ATCC 23634</strain>
    </source>
</reference>
<keyword evidence="2" id="KW-0808">Transferase</keyword>
<dbReference type="STRING" id="665118.SAMN02983003_0867"/>
<dbReference type="OrthoDB" id="9787920at2"/>
<sequence length="140" mass="15594">MQISLTDAPEDKILKAIADGLTAFNEEDVGPSARRPLVVSITDDDGTILGGMSGYTAWGWLYIQWLWLDQSLRGQKLAGRILQMAEAEAVKRGCQAAFIDTFNPIALKAYQRQGYEIFGELPEFPKGRTRTFLKKFLPPA</sequence>
<dbReference type="Pfam" id="PF00583">
    <property type="entry name" value="Acetyltransf_1"/>
    <property type="match status" value="1"/>
</dbReference>
<accession>A0A1K2HUR5</accession>
<dbReference type="Gene3D" id="3.40.630.30">
    <property type="match status" value="1"/>
</dbReference>
<dbReference type="CDD" id="cd04301">
    <property type="entry name" value="NAT_SF"/>
    <property type="match status" value="1"/>
</dbReference>
<gene>
    <name evidence="2" type="ORF">SAMN02983003_0867</name>
</gene>
<keyword evidence="3" id="KW-1185">Reference proteome</keyword>
<organism evidence="2 3">
    <name type="scientific">Devosia enhydra</name>
    <dbReference type="NCBI Taxonomy" id="665118"/>
    <lineage>
        <taxon>Bacteria</taxon>
        <taxon>Pseudomonadati</taxon>
        <taxon>Pseudomonadota</taxon>
        <taxon>Alphaproteobacteria</taxon>
        <taxon>Hyphomicrobiales</taxon>
        <taxon>Devosiaceae</taxon>
        <taxon>Devosia</taxon>
    </lineage>
</organism>
<dbReference type="InterPro" id="IPR000182">
    <property type="entry name" value="GNAT_dom"/>
</dbReference>
<dbReference type="GO" id="GO:0016747">
    <property type="term" value="F:acyltransferase activity, transferring groups other than amino-acyl groups"/>
    <property type="evidence" value="ECO:0007669"/>
    <property type="project" value="InterPro"/>
</dbReference>
<dbReference type="PROSITE" id="PS51186">
    <property type="entry name" value="GNAT"/>
    <property type="match status" value="1"/>
</dbReference>
<evidence type="ECO:0000313" key="2">
    <source>
        <dbReference type="EMBL" id="SFZ82077.1"/>
    </source>
</evidence>
<evidence type="ECO:0000259" key="1">
    <source>
        <dbReference type="PROSITE" id="PS51186"/>
    </source>
</evidence>
<dbReference type="RefSeq" id="WP_072339328.1">
    <property type="nucleotide sequence ID" value="NZ_FPKU01000001.1"/>
</dbReference>
<dbReference type="SUPFAM" id="SSF55729">
    <property type="entry name" value="Acyl-CoA N-acyltransferases (Nat)"/>
    <property type="match status" value="1"/>
</dbReference>
<name>A0A1K2HUR5_9HYPH</name>
<evidence type="ECO:0000313" key="3">
    <source>
        <dbReference type="Proteomes" id="UP000183447"/>
    </source>
</evidence>
<dbReference type="InterPro" id="IPR016181">
    <property type="entry name" value="Acyl_CoA_acyltransferase"/>
</dbReference>